<feature type="coiled-coil region" evidence="1">
    <location>
        <begin position="1"/>
        <end position="28"/>
    </location>
</feature>
<feature type="compositionally biased region" description="Low complexity" evidence="2">
    <location>
        <begin position="36"/>
        <end position="54"/>
    </location>
</feature>
<name>A0A7V6A143_9BACT</name>
<evidence type="ECO:0000256" key="2">
    <source>
        <dbReference type="SAM" id="MobiDB-lite"/>
    </source>
</evidence>
<evidence type="ECO:0000313" key="3">
    <source>
        <dbReference type="EMBL" id="HHS28235.1"/>
    </source>
</evidence>
<keyword evidence="1" id="KW-0175">Coiled coil</keyword>
<evidence type="ECO:0000256" key="1">
    <source>
        <dbReference type="SAM" id="Coils"/>
    </source>
</evidence>
<accession>A0A7V6A143</accession>
<dbReference type="AlphaFoldDB" id="A0A7V6A143"/>
<gene>
    <name evidence="3" type="ORF">ENV52_00835</name>
</gene>
<sequence>METLKAEVATLKEKVDKLEATEKVLMEMVRIKTAAPQAGATPAPAPPGASGTAAELPGLPSAPAQTSWNPMTLDELFRNRDSLLGTRVTVRGLPGPVMMHKKTLFMNGPGGRVEVIYGNLQDKKQVDRLTAQNIDTPITVSGILSAAPGQSPGQVRLIIMADSVEF</sequence>
<comment type="caution">
    <text evidence="3">The sequence shown here is derived from an EMBL/GenBank/DDBJ whole genome shotgun (WGS) entry which is preliminary data.</text>
</comment>
<proteinExistence type="predicted"/>
<organism evidence="3">
    <name type="scientific">Desulfobacca acetoxidans</name>
    <dbReference type="NCBI Taxonomy" id="60893"/>
    <lineage>
        <taxon>Bacteria</taxon>
        <taxon>Pseudomonadati</taxon>
        <taxon>Thermodesulfobacteriota</taxon>
        <taxon>Desulfobaccia</taxon>
        <taxon>Desulfobaccales</taxon>
        <taxon>Desulfobaccaceae</taxon>
        <taxon>Desulfobacca</taxon>
    </lineage>
</organism>
<reference evidence="3" key="1">
    <citation type="journal article" date="2020" name="mSystems">
        <title>Genome- and Community-Level Interaction Insights into Carbon Utilization and Element Cycling Functions of Hydrothermarchaeota in Hydrothermal Sediment.</title>
        <authorList>
            <person name="Zhou Z."/>
            <person name="Liu Y."/>
            <person name="Xu W."/>
            <person name="Pan J."/>
            <person name="Luo Z.H."/>
            <person name="Li M."/>
        </authorList>
    </citation>
    <scope>NUCLEOTIDE SEQUENCE [LARGE SCALE GENOMIC DNA]</scope>
    <source>
        <strain evidence="3">SpSt-767</strain>
    </source>
</reference>
<feature type="region of interest" description="Disordered" evidence="2">
    <location>
        <begin position="36"/>
        <end position="58"/>
    </location>
</feature>
<dbReference type="EMBL" id="DTGR01000018">
    <property type="protein sequence ID" value="HHS28235.1"/>
    <property type="molecule type" value="Genomic_DNA"/>
</dbReference>
<protein>
    <submittedName>
        <fullName evidence="3">Uncharacterized protein</fullName>
    </submittedName>
</protein>